<evidence type="ECO:0000259" key="1">
    <source>
        <dbReference type="Pfam" id="PF22936"/>
    </source>
</evidence>
<dbReference type="AlphaFoldDB" id="A0A8J5QP87"/>
<dbReference type="Pfam" id="PF22936">
    <property type="entry name" value="Pol_BBD"/>
    <property type="match status" value="1"/>
</dbReference>
<accession>A0A8J5QP87</accession>
<dbReference type="InterPro" id="IPR054722">
    <property type="entry name" value="PolX-like_BBD"/>
</dbReference>
<feature type="domain" description="Retrovirus-related Pol polyprotein from transposon TNT 1-94-like beta-barrel" evidence="1">
    <location>
        <begin position="151"/>
        <end position="223"/>
    </location>
</feature>
<evidence type="ECO:0000313" key="3">
    <source>
        <dbReference type="Proteomes" id="UP000694255"/>
    </source>
</evidence>
<dbReference type="RefSeq" id="XP_049264338.1">
    <property type="nucleotide sequence ID" value="XM_049406102.1"/>
</dbReference>
<dbReference type="GeneID" id="73469161"/>
<dbReference type="EMBL" id="JAGSYN010000107">
    <property type="protein sequence ID" value="KAG7664106.1"/>
    <property type="molecule type" value="Genomic_DNA"/>
</dbReference>
<sequence length="278" mass="31463">MSLMLASEMANLDRNAIYLVTSAQTNVCMNVGLLTDYKMLSKPKLLRTVYGTTSVIEGEGTLVLIHNHEKIIIPNVAYVPGFNNNQLNPRSLFKPNQPTHFLLDANGMTSPILGRFGIVDPGTNLYKLTLKIQLPTPRAPLPEDENAIYFNTSSDHHVCRDWTLLHNYKPFTEPSLITINKKKGYIMGTGTLKLVDENNGIYLFRDIPFVPEINRNIVNPIRLLSERNDRLSFDGNCITHSRFGKIGVRDGLTALYRTTLHLDPPTNRAHQSRKRKHE</sequence>
<reference evidence="2 3" key="1">
    <citation type="journal article" date="2021" name="DNA Res.">
        <title>Genome analysis of Candida subhashii reveals its hybrid nature and dual mitochondrial genome conformations.</title>
        <authorList>
            <person name="Mixao V."/>
            <person name="Hegedusova E."/>
            <person name="Saus E."/>
            <person name="Pryszcz L.P."/>
            <person name="Cillingova A."/>
            <person name="Nosek J."/>
            <person name="Gabaldon T."/>
        </authorList>
    </citation>
    <scope>NUCLEOTIDE SEQUENCE [LARGE SCALE GENOMIC DNA]</scope>
    <source>
        <strain evidence="2 3">CBS 10753</strain>
    </source>
</reference>
<organism evidence="2 3">
    <name type="scientific">[Candida] subhashii</name>
    <dbReference type="NCBI Taxonomy" id="561895"/>
    <lineage>
        <taxon>Eukaryota</taxon>
        <taxon>Fungi</taxon>
        <taxon>Dikarya</taxon>
        <taxon>Ascomycota</taxon>
        <taxon>Saccharomycotina</taxon>
        <taxon>Pichiomycetes</taxon>
        <taxon>Debaryomycetaceae</taxon>
        <taxon>Spathaspora</taxon>
    </lineage>
</organism>
<comment type="caution">
    <text evidence="2">The sequence shown here is derived from an EMBL/GenBank/DDBJ whole genome shotgun (WGS) entry which is preliminary data.</text>
</comment>
<dbReference type="Proteomes" id="UP000694255">
    <property type="component" value="Unassembled WGS sequence"/>
</dbReference>
<gene>
    <name evidence="2" type="ORF">J8A68_002360</name>
</gene>
<evidence type="ECO:0000313" key="2">
    <source>
        <dbReference type="EMBL" id="KAG7664106.1"/>
    </source>
</evidence>
<protein>
    <recommendedName>
        <fullName evidence="1">Retrovirus-related Pol polyprotein from transposon TNT 1-94-like beta-barrel domain-containing protein</fullName>
    </recommendedName>
</protein>
<keyword evidence="3" id="KW-1185">Reference proteome</keyword>
<proteinExistence type="predicted"/>
<name>A0A8J5QP87_9ASCO</name>